<dbReference type="SMART" id="SM00822">
    <property type="entry name" value="PKS_KR"/>
    <property type="match status" value="1"/>
</dbReference>
<dbReference type="PRINTS" id="PR00081">
    <property type="entry name" value="GDHRDH"/>
</dbReference>
<dbReference type="AlphaFoldDB" id="A0A3A9YJY4"/>
<dbReference type="InterPro" id="IPR036291">
    <property type="entry name" value="NAD(P)-bd_dom_sf"/>
</dbReference>
<organism evidence="4 5">
    <name type="scientific">Streptomyces hoynatensis</name>
    <dbReference type="NCBI Taxonomy" id="1141874"/>
    <lineage>
        <taxon>Bacteria</taxon>
        <taxon>Bacillati</taxon>
        <taxon>Actinomycetota</taxon>
        <taxon>Actinomycetes</taxon>
        <taxon>Kitasatosporales</taxon>
        <taxon>Streptomycetaceae</taxon>
        <taxon>Streptomyces</taxon>
    </lineage>
</organism>
<keyword evidence="2" id="KW-0560">Oxidoreductase</keyword>
<accession>A0A3A9YJY4</accession>
<dbReference type="InterPro" id="IPR057326">
    <property type="entry name" value="KR_dom"/>
</dbReference>
<comment type="caution">
    <text evidence="4">The sequence shown here is derived from an EMBL/GenBank/DDBJ whole genome shotgun (WGS) entry which is preliminary data.</text>
</comment>
<dbReference type="Gene3D" id="3.40.50.720">
    <property type="entry name" value="NAD(P)-binding Rossmann-like Domain"/>
    <property type="match status" value="1"/>
</dbReference>
<dbReference type="InterPro" id="IPR002347">
    <property type="entry name" value="SDR_fam"/>
</dbReference>
<dbReference type="SUPFAM" id="SSF51735">
    <property type="entry name" value="NAD(P)-binding Rossmann-fold domains"/>
    <property type="match status" value="1"/>
</dbReference>
<feature type="domain" description="Ketoreductase" evidence="3">
    <location>
        <begin position="12"/>
        <end position="145"/>
    </location>
</feature>
<dbReference type="PANTHER" id="PTHR24320:SF148">
    <property type="entry name" value="NAD(P)-BINDING ROSSMANN-FOLD SUPERFAMILY PROTEIN"/>
    <property type="match status" value="1"/>
</dbReference>
<dbReference type="Proteomes" id="UP000272474">
    <property type="component" value="Unassembled WGS sequence"/>
</dbReference>
<keyword evidence="5" id="KW-1185">Reference proteome</keyword>
<evidence type="ECO:0000259" key="3">
    <source>
        <dbReference type="SMART" id="SM00822"/>
    </source>
</evidence>
<name>A0A3A9YJY4_9ACTN</name>
<sequence length="295" mass="31341">MSTPELASQAGRTFVITGANSGLGLVTARALAAVGARVVLAVRDPARGRAAAADIEHRTTAEVEVRRLDLADLASVRRFATDWGERPFDVLINNAGVAHAPRQRTADGFELHIGTNHLGHFALTCLLLPRVTDRVVTVASNAHRRGSLDLTDLSFDRRVYRPQAAYAQSKLANLLFTLELQRRLNAEGSRVRALAAHPGAVATNLNRRLGPVMSLVAATAGRLVLSSDEAGAWPLLFAAVQDLPGGGYVGPGGLGERYGAPALVGRSAAASDPRLARELWRLSAELTEAGLSTRR</sequence>
<evidence type="ECO:0000256" key="2">
    <source>
        <dbReference type="ARBA" id="ARBA00023002"/>
    </source>
</evidence>
<dbReference type="EMBL" id="RBAL01000030">
    <property type="protein sequence ID" value="RKN36889.1"/>
    <property type="molecule type" value="Genomic_DNA"/>
</dbReference>
<dbReference type="PANTHER" id="PTHR24320">
    <property type="entry name" value="RETINOL DEHYDROGENASE"/>
    <property type="match status" value="1"/>
</dbReference>
<protein>
    <submittedName>
        <fullName evidence="4">SDR family NAD(P)-dependent oxidoreductase</fullName>
    </submittedName>
</protein>
<comment type="similarity">
    <text evidence="1">Belongs to the short-chain dehydrogenases/reductases (SDR) family.</text>
</comment>
<dbReference type="RefSeq" id="WP_120684877.1">
    <property type="nucleotide sequence ID" value="NZ_RBAL01000030.1"/>
</dbReference>
<dbReference type="OrthoDB" id="4577644at2"/>
<dbReference type="NCBIfam" id="NF004846">
    <property type="entry name" value="PRK06197.1"/>
    <property type="match status" value="1"/>
</dbReference>
<evidence type="ECO:0000313" key="5">
    <source>
        <dbReference type="Proteomes" id="UP000272474"/>
    </source>
</evidence>
<proteinExistence type="inferred from homology"/>
<gene>
    <name evidence="4" type="ORF">D7294_29475</name>
</gene>
<reference evidence="4 5" key="1">
    <citation type="journal article" date="2014" name="Int. J. Syst. Evol. Microbiol.">
        <title>Streptomyces hoynatensis sp. nov., isolated from deep marine sediment.</title>
        <authorList>
            <person name="Veyisoglu A."/>
            <person name="Sahin N."/>
        </authorList>
    </citation>
    <scope>NUCLEOTIDE SEQUENCE [LARGE SCALE GENOMIC DNA]</scope>
    <source>
        <strain evidence="4 5">KCTC 29097</strain>
    </source>
</reference>
<dbReference type="CDD" id="cd05327">
    <property type="entry name" value="retinol-DH_like_SDR_c_like"/>
    <property type="match status" value="1"/>
</dbReference>
<dbReference type="GO" id="GO:0016491">
    <property type="term" value="F:oxidoreductase activity"/>
    <property type="evidence" value="ECO:0007669"/>
    <property type="project" value="UniProtKB-KW"/>
</dbReference>
<dbReference type="Pfam" id="PF00106">
    <property type="entry name" value="adh_short"/>
    <property type="match status" value="1"/>
</dbReference>
<evidence type="ECO:0000313" key="4">
    <source>
        <dbReference type="EMBL" id="RKN36889.1"/>
    </source>
</evidence>
<evidence type="ECO:0000256" key="1">
    <source>
        <dbReference type="ARBA" id="ARBA00006484"/>
    </source>
</evidence>